<organism evidence="6 7">
    <name type="scientific">Cytobacillus purgationiresistens</name>
    <dbReference type="NCBI Taxonomy" id="863449"/>
    <lineage>
        <taxon>Bacteria</taxon>
        <taxon>Bacillati</taxon>
        <taxon>Bacillota</taxon>
        <taxon>Bacilli</taxon>
        <taxon>Bacillales</taxon>
        <taxon>Bacillaceae</taxon>
        <taxon>Cytobacillus</taxon>
    </lineage>
</organism>
<comment type="caution">
    <text evidence="6">The sequence shown here is derived from an EMBL/GenBank/DDBJ whole genome shotgun (WGS) entry which is preliminary data.</text>
</comment>
<feature type="transmembrane region" description="Helical" evidence="5">
    <location>
        <begin position="37"/>
        <end position="56"/>
    </location>
</feature>
<keyword evidence="4 5" id="KW-0472">Membrane</keyword>
<evidence type="ECO:0000256" key="2">
    <source>
        <dbReference type="ARBA" id="ARBA00022692"/>
    </source>
</evidence>
<name>A0ABU0ADA6_9BACI</name>
<evidence type="ECO:0000256" key="4">
    <source>
        <dbReference type="ARBA" id="ARBA00023136"/>
    </source>
</evidence>
<protein>
    <recommendedName>
        <fullName evidence="8">PTS mannose transporter subunit IID</fullName>
    </recommendedName>
</protein>
<sequence>MIKDVVAQIVGFLSAIMLFLGTLNIQFQWLTESSINAFGVVLSAGIFLGVNLYTIYKNHYGFTDKAKQQKAWLEKENLK</sequence>
<evidence type="ECO:0000313" key="7">
    <source>
        <dbReference type="Proteomes" id="UP001238088"/>
    </source>
</evidence>
<dbReference type="Pfam" id="PF04688">
    <property type="entry name" value="Holin_SPP1"/>
    <property type="match status" value="1"/>
</dbReference>
<dbReference type="Proteomes" id="UP001238088">
    <property type="component" value="Unassembled WGS sequence"/>
</dbReference>
<evidence type="ECO:0000256" key="5">
    <source>
        <dbReference type="SAM" id="Phobius"/>
    </source>
</evidence>
<proteinExistence type="predicted"/>
<dbReference type="EMBL" id="JAUSUB010000002">
    <property type="protein sequence ID" value="MDQ0268864.1"/>
    <property type="molecule type" value="Genomic_DNA"/>
</dbReference>
<evidence type="ECO:0000256" key="3">
    <source>
        <dbReference type="ARBA" id="ARBA00022989"/>
    </source>
</evidence>
<dbReference type="InterPro" id="IPR006479">
    <property type="entry name" value="Holin"/>
</dbReference>
<dbReference type="RefSeq" id="WP_307471966.1">
    <property type="nucleotide sequence ID" value="NZ_JAUSUB010000002.1"/>
</dbReference>
<evidence type="ECO:0000256" key="1">
    <source>
        <dbReference type="ARBA" id="ARBA00004370"/>
    </source>
</evidence>
<feature type="transmembrane region" description="Helical" evidence="5">
    <location>
        <begin position="6"/>
        <end position="25"/>
    </location>
</feature>
<keyword evidence="7" id="KW-1185">Reference proteome</keyword>
<keyword evidence="3 5" id="KW-1133">Transmembrane helix</keyword>
<keyword evidence="2 5" id="KW-0812">Transmembrane</keyword>
<evidence type="ECO:0008006" key="8">
    <source>
        <dbReference type="Google" id="ProtNLM"/>
    </source>
</evidence>
<reference evidence="6 7" key="1">
    <citation type="submission" date="2023-07" db="EMBL/GenBank/DDBJ databases">
        <title>Genomic Encyclopedia of Type Strains, Phase IV (KMG-IV): sequencing the most valuable type-strain genomes for metagenomic binning, comparative biology and taxonomic classification.</title>
        <authorList>
            <person name="Goeker M."/>
        </authorList>
    </citation>
    <scope>NUCLEOTIDE SEQUENCE [LARGE SCALE GENOMIC DNA]</scope>
    <source>
        <strain evidence="6 7">DSM 23494</strain>
    </source>
</reference>
<gene>
    <name evidence="6" type="ORF">J2S17_000733</name>
</gene>
<comment type="subcellular location">
    <subcellularLocation>
        <location evidence="1">Membrane</location>
    </subcellularLocation>
</comment>
<evidence type="ECO:0000313" key="6">
    <source>
        <dbReference type="EMBL" id="MDQ0268864.1"/>
    </source>
</evidence>
<accession>A0ABU0ADA6</accession>